<name>R7WKC5_9NOCA</name>
<feature type="region of interest" description="Disordered" evidence="1">
    <location>
        <begin position="1"/>
        <end position="41"/>
    </location>
</feature>
<comment type="caution">
    <text evidence="2">The sequence shown here is derived from an EMBL/GenBank/DDBJ whole genome shotgun (WGS) entry which is preliminary data.</text>
</comment>
<protein>
    <submittedName>
        <fullName evidence="2">Uncharacterized protein</fullName>
    </submittedName>
</protein>
<accession>R7WKC5</accession>
<proteinExistence type="predicted"/>
<sequence>MHPWGQPLSTPATRIQLPVDAPSSAVRTGRSSGRRSSLTGTRFTVGDDYPTRLAVMNGALKFPGVTIT</sequence>
<evidence type="ECO:0000256" key="1">
    <source>
        <dbReference type="SAM" id="MobiDB-lite"/>
    </source>
</evidence>
<keyword evidence="3" id="KW-1185">Reference proteome</keyword>
<evidence type="ECO:0000313" key="2">
    <source>
        <dbReference type="EMBL" id="EOM75742.1"/>
    </source>
</evidence>
<gene>
    <name evidence="2" type="ORF">Rrhod_2908</name>
</gene>
<dbReference type="EMBL" id="APMY01000087">
    <property type="protein sequence ID" value="EOM75742.1"/>
    <property type="molecule type" value="Genomic_DNA"/>
</dbReference>
<dbReference type="AlphaFoldDB" id="R7WKC5"/>
<evidence type="ECO:0000313" key="3">
    <source>
        <dbReference type="Proteomes" id="UP000013525"/>
    </source>
</evidence>
<reference evidence="2 3" key="1">
    <citation type="journal article" date="2013" name="Genome Announc.">
        <title>Draft Genome Sequence of Rhodococcus rhodnii Strain LMG5362, a Symbiont of Rhodnius prolixus (Hemiptera, Reduviidae, Triatominae), the Principle Vector of Trypanosoma cruzi.</title>
        <authorList>
            <person name="Pachebat J.A."/>
            <person name="van Keulen G."/>
            <person name="Whitten M.M."/>
            <person name="Girdwood S."/>
            <person name="Del Sol R."/>
            <person name="Dyson P.J."/>
            <person name="Facey P.D."/>
        </authorList>
    </citation>
    <scope>NUCLEOTIDE SEQUENCE [LARGE SCALE GENOMIC DNA]</scope>
    <source>
        <strain evidence="2 3">LMG 5362</strain>
    </source>
</reference>
<feature type="compositionally biased region" description="Low complexity" evidence="1">
    <location>
        <begin position="23"/>
        <end position="41"/>
    </location>
</feature>
<dbReference type="Proteomes" id="UP000013525">
    <property type="component" value="Unassembled WGS sequence"/>
</dbReference>
<organism evidence="2 3">
    <name type="scientific">Rhodococcus rhodnii LMG 5362</name>
    <dbReference type="NCBI Taxonomy" id="1273125"/>
    <lineage>
        <taxon>Bacteria</taxon>
        <taxon>Bacillati</taxon>
        <taxon>Actinomycetota</taxon>
        <taxon>Actinomycetes</taxon>
        <taxon>Mycobacteriales</taxon>
        <taxon>Nocardiaceae</taxon>
        <taxon>Rhodococcus</taxon>
    </lineage>
</organism>